<evidence type="ECO:0000313" key="3">
    <source>
        <dbReference type="EMBL" id="PTU30378.1"/>
    </source>
</evidence>
<comment type="caution">
    <text evidence="3">The sequence shown here is derived from an EMBL/GenBank/DDBJ whole genome shotgun (WGS) entry which is preliminary data.</text>
</comment>
<evidence type="ECO:0000259" key="2">
    <source>
        <dbReference type="Pfam" id="PF14342"/>
    </source>
</evidence>
<feature type="domain" description="DUF4396" evidence="2">
    <location>
        <begin position="41"/>
        <end position="174"/>
    </location>
</feature>
<keyword evidence="1" id="KW-1133">Transmembrane helix</keyword>
<keyword evidence="1" id="KW-0472">Membrane</keyword>
<reference evidence="3 4" key="1">
    <citation type="submission" date="2018-04" db="EMBL/GenBank/DDBJ databases">
        <title>Novel species isolated from glacier.</title>
        <authorList>
            <person name="Liu Q."/>
            <person name="Xin Y.-H."/>
        </authorList>
    </citation>
    <scope>NUCLEOTIDE SEQUENCE [LARGE SCALE GENOMIC DNA]</scope>
    <source>
        <strain evidence="3 4">GT1R17</strain>
    </source>
</reference>
<sequence>MNTETHKDSAAPCCHSEPQEVQVPQASLNHRPHQGHSQGSSWSAAARVTVHCLTGCAIGEFIGLAIGVSLGLPVHVTITLAVVLSFISGFALTIYPMMRRGVDFSTAFKTIWLGEVISISVMELMMNLIDYHMGGMRAAHIFVAQYWEAFGAALVAGYFAALPVNKWMLSRNMKNCH</sequence>
<organism evidence="3 4">
    <name type="scientific">Stenotrophobium rhamnosiphilum</name>
    <dbReference type="NCBI Taxonomy" id="2029166"/>
    <lineage>
        <taxon>Bacteria</taxon>
        <taxon>Pseudomonadati</taxon>
        <taxon>Pseudomonadota</taxon>
        <taxon>Gammaproteobacteria</taxon>
        <taxon>Nevskiales</taxon>
        <taxon>Nevskiaceae</taxon>
        <taxon>Stenotrophobium</taxon>
    </lineage>
</organism>
<protein>
    <recommendedName>
        <fullName evidence="2">DUF4396 domain-containing protein</fullName>
    </recommendedName>
</protein>
<feature type="transmembrane region" description="Helical" evidence="1">
    <location>
        <begin position="78"/>
        <end position="98"/>
    </location>
</feature>
<feature type="transmembrane region" description="Helical" evidence="1">
    <location>
        <begin position="110"/>
        <end position="129"/>
    </location>
</feature>
<dbReference type="OrthoDB" id="1495425at2"/>
<gene>
    <name evidence="3" type="ORF">CJD38_15675</name>
</gene>
<evidence type="ECO:0000256" key="1">
    <source>
        <dbReference type="SAM" id="Phobius"/>
    </source>
</evidence>
<keyword evidence="4" id="KW-1185">Reference proteome</keyword>
<dbReference type="EMBL" id="QANS01000006">
    <property type="protein sequence ID" value="PTU30378.1"/>
    <property type="molecule type" value="Genomic_DNA"/>
</dbReference>
<feature type="transmembrane region" description="Helical" evidence="1">
    <location>
        <begin position="48"/>
        <end position="72"/>
    </location>
</feature>
<dbReference type="InterPro" id="IPR025509">
    <property type="entry name" value="DUF4396"/>
</dbReference>
<keyword evidence="1" id="KW-0812">Transmembrane</keyword>
<feature type="transmembrane region" description="Helical" evidence="1">
    <location>
        <begin position="141"/>
        <end position="164"/>
    </location>
</feature>
<dbReference type="RefSeq" id="WP_107941323.1">
    <property type="nucleotide sequence ID" value="NZ_QANS01000006.1"/>
</dbReference>
<dbReference type="AlphaFoldDB" id="A0A2T5MCS4"/>
<proteinExistence type="predicted"/>
<dbReference type="Pfam" id="PF14342">
    <property type="entry name" value="DUF4396"/>
    <property type="match status" value="1"/>
</dbReference>
<evidence type="ECO:0000313" key="4">
    <source>
        <dbReference type="Proteomes" id="UP000244248"/>
    </source>
</evidence>
<name>A0A2T5MCS4_9GAMM</name>
<accession>A0A2T5MCS4</accession>
<dbReference type="Proteomes" id="UP000244248">
    <property type="component" value="Unassembled WGS sequence"/>
</dbReference>